<evidence type="ECO:0000313" key="1">
    <source>
        <dbReference type="EMBL" id="GJE78122.1"/>
    </source>
</evidence>
<evidence type="ECO:0000313" key="2">
    <source>
        <dbReference type="Proteomes" id="UP001055093"/>
    </source>
</evidence>
<keyword evidence="2" id="KW-1185">Reference proteome</keyword>
<dbReference type="Proteomes" id="UP001055093">
    <property type="component" value="Unassembled WGS sequence"/>
</dbReference>
<gene>
    <name evidence="1" type="ORF">BGCPKDLD_4733</name>
</gene>
<dbReference type="EMBL" id="BPRE01000020">
    <property type="protein sequence ID" value="GJE78122.1"/>
    <property type="molecule type" value="Genomic_DNA"/>
</dbReference>
<name>A0ABQ4V4S2_9HYPH</name>
<dbReference type="RefSeq" id="WP_238308705.1">
    <property type="nucleotide sequence ID" value="NZ_BPRE01000020.1"/>
</dbReference>
<comment type="caution">
    <text evidence="1">The sequence shown here is derived from an EMBL/GenBank/DDBJ whole genome shotgun (WGS) entry which is preliminary data.</text>
</comment>
<proteinExistence type="predicted"/>
<reference evidence="1" key="2">
    <citation type="submission" date="2021-08" db="EMBL/GenBank/DDBJ databases">
        <authorList>
            <person name="Tani A."/>
            <person name="Ola A."/>
            <person name="Ogura Y."/>
            <person name="Katsura K."/>
            <person name="Hayashi T."/>
        </authorList>
    </citation>
    <scope>NUCLEOTIDE SEQUENCE</scope>
    <source>
        <strain evidence="1">DSM 14458</strain>
    </source>
</reference>
<accession>A0ABQ4V4S2</accession>
<protein>
    <submittedName>
        <fullName evidence="1">Uncharacterized protein</fullName>
    </submittedName>
</protein>
<reference evidence="1" key="1">
    <citation type="journal article" date="2021" name="Front. Microbiol.">
        <title>Comprehensive Comparative Genomics and Phenotyping of Methylobacterium Species.</title>
        <authorList>
            <person name="Alessa O."/>
            <person name="Ogura Y."/>
            <person name="Fujitani Y."/>
            <person name="Takami H."/>
            <person name="Hayashi T."/>
            <person name="Sahin N."/>
            <person name="Tani A."/>
        </authorList>
    </citation>
    <scope>NUCLEOTIDE SEQUENCE</scope>
    <source>
        <strain evidence="1">DSM 14458</strain>
    </source>
</reference>
<organism evidence="1 2">
    <name type="scientific">Methylorubrum suomiense</name>
    <dbReference type="NCBI Taxonomy" id="144191"/>
    <lineage>
        <taxon>Bacteria</taxon>
        <taxon>Pseudomonadati</taxon>
        <taxon>Pseudomonadota</taxon>
        <taxon>Alphaproteobacteria</taxon>
        <taxon>Hyphomicrobiales</taxon>
        <taxon>Methylobacteriaceae</taxon>
        <taxon>Methylorubrum</taxon>
    </lineage>
</organism>
<sequence length="81" mass="8899">MRRRSFLGLLGLGAAAPVLGRVAPLEPVVSPATTRVIDGDSLITGTLRWEDMTANSIRAEKIVIDFGRQTLNIFEDPYDRT</sequence>